<dbReference type="RefSeq" id="XP_030838349.1">
    <property type="nucleotide sequence ID" value="XM_030982489.1"/>
</dbReference>
<keyword evidence="2" id="KW-0175">Coiled coil</keyword>
<evidence type="ECO:0000256" key="1">
    <source>
        <dbReference type="ARBA" id="ARBA00022837"/>
    </source>
</evidence>
<dbReference type="Pfam" id="PF13499">
    <property type="entry name" value="EF-hand_7"/>
    <property type="match status" value="1"/>
</dbReference>
<keyword evidence="6" id="KW-1185">Reference proteome</keyword>
<accession>A0A7M7NLN4</accession>
<feature type="coiled-coil region" evidence="2">
    <location>
        <begin position="174"/>
        <end position="290"/>
    </location>
</feature>
<evidence type="ECO:0000256" key="2">
    <source>
        <dbReference type="SAM" id="Coils"/>
    </source>
</evidence>
<sequence length="596" mass="67983">MTNADYQALLFSRDRLSLLQKGLTAVMNAMQGVLAVQDDLASSGMMSIKAAEHAKQLEQIDKDCWERIRVELLDVYKSFQKRASHPPGFEINGNDLAADRSKQSAAECLLGLTERVDEVKKGLDTRLKVTAKREENMIKEVKLLQEQLYDERQQSVELKWKAQEATENAGKYTVPVLQKQLKEKQEEISQLKRNGTVQLWDKEKTKLMESSKQREEKLTKELADTQKRFEDMKQKLTEKLRESEEKLKIQKMKDVLDKKTINKNELELEIEGLKRKIYSKEKDVARIEEEIINQQRLAVGCFKGIQKDFKILCTRQEQNKYKKVDAKRFKKILNAICVGAKDGRLDITKADLPLQYIALPEDLTGHPIKRSSGKVLVSKQDIRHHLSPIGNEASSPPSSPDASPSSSPKSSRKNMKNGGERKLEPIDGSEENEKEEAKDVMEEDPGMAFRKATNVRKRRESRASLTFQHVPHPDLVDFSNAHLDIELALKQFPELTETQIKDHYDQFRRYDTSGDLLLDFTEVVRAIQSTVGNFYSPAQVKEAMGEIDSDNNDTVDFSEYLTIALMVTNKRGRSEVFRSGIVKHGGQSVSKLCVIQ</sequence>
<keyword evidence="1" id="KW-0106">Calcium</keyword>
<organism evidence="5 6">
    <name type="scientific">Strongylocentrotus purpuratus</name>
    <name type="common">Purple sea urchin</name>
    <dbReference type="NCBI Taxonomy" id="7668"/>
    <lineage>
        <taxon>Eukaryota</taxon>
        <taxon>Metazoa</taxon>
        <taxon>Echinodermata</taxon>
        <taxon>Eleutherozoa</taxon>
        <taxon>Echinozoa</taxon>
        <taxon>Echinoidea</taxon>
        <taxon>Euechinoidea</taxon>
        <taxon>Echinacea</taxon>
        <taxon>Camarodonta</taxon>
        <taxon>Echinidea</taxon>
        <taxon>Strongylocentrotidae</taxon>
        <taxon>Strongylocentrotus</taxon>
    </lineage>
</organism>
<name>A0A7M7NLN4_STRPU</name>
<dbReference type="InterPro" id="IPR011992">
    <property type="entry name" value="EF-hand-dom_pair"/>
</dbReference>
<dbReference type="CDD" id="cd00051">
    <property type="entry name" value="EFh"/>
    <property type="match status" value="1"/>
</dbReference>
<dbReference type="SMART" id="SM00054">
    <property type="entry name" value="EFh"/>
    <property type="match status" value="2"/>
</dbReference>
<evidence type="ECO:0000313" key="6">
    <source>
        <dbReference type="Proteomes" id="UP000007110"/>
    </source>
</evidence>
<feature type="compositionally biased region" description="Low complexity" evidence="3">
    <location>
        <begin position="394"/>
        <end position="409"/>
    </location>
</feature>
<feature type="region of interest" description="Disordered" evidence="3">
    <location>
        <begin position="387"/>
        <end position="455"/>
    </location>
</feature>
<evidence type="ECO:0000256" key="3">
    <source>
        <dbReference type="SAM" id="MobiDB-lite"/>
    </source>
</evidence>
<feature type="domain" description="EF-hand" evidence="4">
    <location>
        <begin position="498"/>
        <end position="533"/>
    </location>
</feature>
<dbReference type="GO" id="GO:0005509">
    <property type="term" value="F:calcium ion binding"/>
    <property type="evidence" value="ECO:0007669"/>
    <property type="project" value="InterPro"/>
</dbReference>
<dbReference type="SUPFAM" id="SSF47473">
    <property type="entry name" value="EF-hand"/>
    <property type="match status" value="1"/>
</dbReference>
<evidence type="ECO:0000313" key="5">
    <source>
        <dbReference type="EnsemblMetazoa" id="XP_030838349"/>
    </source>
</evidence>
<reference evidence="6" key="1">
    <citation type="submission" date="2015-02" db="EMBL/GenBank/DDBJ databases">
        <title>Genome sequencing for Strongylocentrotus purpuratus.</title>
        <authorList>
            <person name="Murali S."/>
            <person name="Liu Y."/>
            <person name="Vee V."/>
            <person name="English A."/>
            <person name="Wang M."/>
            <person name="Skinner E."/>
            <person name="Han Y."/>
            <person name="Muzny D.M."/>
            <person name="Worley K.C."/>
            <person name="Gibbs R.A."/>
        </authorList>
    </citation>
    <scope>NUCLEOTIDE SEQUENCE</scope>
</reference>
<proteinExistence type="predicted"/>
<dbReference type="EnsemblMetazoa" id="XM_030982489">
    <property type="protein sequence ID" value="XP_030838349"/>
    <property type="gene ID" value="LOC588791"/>
</dbReference>
<reference evidence="5" key="2">
    <citation type="submission" date="2021-01" db="UniProtKB">
        <authorList>
            <consortium name="EnsemblMetazoa"/>
        </authorList>
    </citation>
    <scope>IDENTIFICATION</scope>
</reference>
<dbReference type="PROSITE" id="PS50222">
    <property type="entry name" value="EF_HAND_2"/>
    <property type="match status" value="2"/>
</dbReference>
<evidence type="ECO:0000259" key="4">
    <source>
        <dbReference type="PROSITE" id="PS50222"/>
    </source>
</evidence>
<dbReference type="OMA" id="HREMSST"/>
<dbReference type="InterPro" id="IPR002048">
    <property type="entry name" value="EF_hand_dom"/>
</dbReference>
<dbReference type="Proteomes" id="UP000007110">
    <property type="component" value="Unassembled WGS sequence"/>
</dbReference>
<dbReference type="AlphaFoldDB" id="A0A7M7NLN4"/>
<dbReference type="Gene3D" id="1.10.238.10">
    <property type="entry name" value="EF-hand"/>
    <property type="match status" value="1"/>
</dbReference>
<feature type="domain" description="EF-hand" evidence="4">
    <location>
        <begin position="535"/>
        <end position="570"/>
    </location>
</feature>
<dbReference type="GeneID" id="588791"/>
<dbReference type="InterPro" id="IPR018247">
    <property type="entry name" value="EF_Hand_1_Ca_BS"/>
</dbReference>
<protein>
    <recommendedName>
        <fullName evidence="4">EF-hand domain-containing protein</fullName>
    </recommendedName>
</protein>
<dbReference type="PROSITE" id="PS00018">
    <property type="entry name" value="EF_HAND_1"/>
    <property type="match status" value="1"/>
</dbReference>